<dbReference type="Pfam" id="PF03483">
    <property type="entry name" value="B3_4"/>
    <property type="match status" value="1"/>
</dbReference>
<accession>A0A1T4WUE6</accession>
<dbReference type="PROSITE" id="PS51483">
    <property type="entry name" value="B5"/>
    <property type="match status" value="1"/>
</dbReference>
<evidence type="ECO:0000256" key="11">
    <source>
        <dbReference type="ARBA" id="ARBA00022884"/>
    </source>
</evidence>
<dbReference type="SUPFAM" id="SSF56037">
    <property type="entry name" value="PheT/TilS domain"/>
    <property type="match status" value="1"/>
</dbReference>
<evidence type="ECO:0000256" key="5">
    <source>
        <dbReference type="ARBA" id="ARBA00022555"/>
    </source>
</evidence>
<dbReference type="InterPro" id="IPR005147">
    <property type="entry name" value="tRNA_synthase_B5-dom"/>
</dbReference>
<dbReference type="Pfam" id="PF01588">
    <property type="entry name" value="tRNA_bind"/>
    <property type="match status" value="1"/>
</dbReference>
<dbReference type="RefSeq" id="WP_078922609.1">
    <property type="nucleotide sequence ID" value="NZ_FUYB01000009.1"/>
</dbReference>
<keyword evidence="4 15" id="KW-0963">Cytoplasm</keyword>
<dbReference type="CDD" id="cd02796">
    <property type="entry name" value="tRNA_bind_bactPheRS"/>
    <property type="match status" value="1"/>
</dbReference>
<sequence length="794" mass="86253">MKISEQWLREWVNPALSLDEINHKLTMAGCEVEGVAGVATDFSQVIVGQIIELTKHPDADKLNVCKVDSGQGEILQIVCGAPNARAGLKAPLALIGAELPMPDGKPLKIKKGKLRGIESCGMLCSASELGMAEKSEGLLELPEDAPLGASVQAYLKLADKVVELNVTANRGDWLSIAGVAREVGVLTRTHLTPPTTPEQANHHTDTLKVSLPAADSCPRYAGRIIRNINPNAKTPLWMKEKLRRLGSRSLSPVVDVTNYVLLELGQPMHAFDLDKLHGGIQARYATEGEQLVLLDDQTVTLTSDTLVIADDEQAVALAGIKGGMATAVGQTTQHIFLESAHFRAEKLRGQARRYGLQTDASYRFERGVAADLPVQALERATQLIVEICGGSVGPVVDVCADEHLLARPVVILRRERIARVLGVTIEDATVEDILERLGCELVAQATGWSVKPPHSRFDITIEEDLIEELARVYGYDNIPAALKARAPKLTLGLETETQLSDLRAPLLANGYQEAVTYSFVDPTIEGLLSPGHESIVLANPISAELSHLRSTVWSGLLRAVEYNLNRQQTRVRLFEVGPVFSKTETGLQQQDKIAGIMTGAAFPEQWGQANRAVDFYDMKGDVEAILAQASAETFYFVPVAHPALHPGQSAQIATDQAVVGWVGALHPALEAKLGFGQDIFLFELDLKALQGRRLPVYQAISKFPMIRRDLALVMDRSVLAIALDQAIAKVAPPSLISWEIFDVYRGKGIAEHQKSVALSLILQEPSRTLEDSEVTKIIGEIMASLQENTGASLR</sequence>
<dbReference type="NCBIfam" id="NF045760">
    <property type="entry name" value="YtpR"/>
    <property type="match status" value="1"/>
</dbReference>
<dbReference type="OrthoDB" id="9805455at2"/>
<dbReference type="SMART" id="SM00873">
    <property type="entry name" value="B3_4"/>
    <property type="match status" value="1"/>
</dbReference>
<evidence type="ECO:0000256" key="14">
    <source>
        <dbReference type="ARBA" id="ARBA00049255"/>
    </source>
</evidence>
<name>A0A1T4WUE6_9GAMM</name>
<dbReference type="EC" id="6.1.1.20" evidence="15"/>
<dbReference type="GO" id="GO:0000049">
    <property type="term" value="F:tRNA binding"/>
    <property type="evidence" value="ECO:0007669"/>
    <property type="project" value="UniProtKB-UniRule"/>
</dbReference>
<dbReference type="SMART" id="SM00874">
    <property type="entry name" value="B5"/>
    <property type="match status" value="1"/>
</dbReference>
<dbReference type="Gene3D" id="2.40.50.140">
    <property type="entry name" value="Nucleic acid-binding proteins"/>
    <property type="match status" value="1"/>
</dbReference>
<dbReference type="Pfam" id="PF17759">
    <property type="entry name" value="tRNA_synthFbeta"/>
    <property type="match status" value="1"/>
</dbReference>
<comment type="cofactor">
    <cofactor evidence="15">
        <name>Mg(2+)</name>
        <dbReference type="ChEBI" id="CHEBI:18420"/>
    </cofactor>
    <text evidence="15">Binds 2 magnesium ions per tetramer.</text>
</comment>
<evidence type="ECO:0000256" key="10">
    <source>
        <dbReference type="ARBA" id="ARBA00022842"/>
    </source>
</evidence>
<comment type="subunit">
    <text evidence="3 15">Tetramer of two alpha and two beta subunits.</text>
</comment>
<comment type="catalytic activity">
    <reaction evidence="14 15">
        <text>tRNA(Phe) + L-phenylalanine + ATP = L-phenylalanyl-tRNA(Phe) + AMP + diphosphate + H(+)</text>
        <dbReference type="Rhea" id="RHEA:19413"/>
        <dbReference type="Rhea" id="RHEA-COMP:9668"/>
        <dbReference type="Rhea" id="RHEA-COMP:9699"/>
        <dbReference type="ChEBI" id="CHEBI:15378"/>
        <dbReference type="ChEBI" id="CHEBI:30616"/>
        <dbReference type="ChEBI" id="CHEBI:33019"/>
        <dbReference type="ChEBI" id="CHEBI:58095"/>
        <dbReference type="ChEBI" id="CHEBI:78442"/>
        <dbReference type="ChEBI" id="CHEBI:78531"/>
        <dbReference type="ChEBI" id="CHEBI:456215"/>
        <dbReference type="EC" id="6.1.1.20"/>
    </reaction>
</comment>
<dbReference type="InterPro" id="IPR005121">
    <property type="entry name" value="Fdx_antiC-bd"/>
</dbReference>
<keyword evidence="10 15" id="KW-0460">Magnesium</keyword>
<dbReference type="InterPro" id="IPR009061">
    <property type="entry name" value="DNA-bd_dom_put_sf"/>
</dbReference>
<evidence type="ECO:0000313" key="21">
    <source>
        <dbReference type="Proteomes" id="UP000190460"/>
    </source>
</evidence>
<dbReference type="HAMAP" id="MF_00283">
    <property type="entry name" value="Phe_tRNA_synth_beta1"/>
    <property type="match status" value="1"/>
</dbReference>
<comment type="similarity">
    <text evidence="2 15">Belongs to the phenylalanyl-tRNA synthetase beta subunit family. Type 1 subfamily.</text>
</comment>
<dbReference type="PROSITE" id="PS50886">
    <property type="entry name" value="TRBD"/>
    <property type="match status" value="1"/>
</dbReference>
<evidence type="ECO:0000256" key="1">
    <source>
        <dbReference type="ARBA" id="ARBA00004496"/>
    </source>
</evidence>
<evidence type="ECO:0000256" key="12">
    <source>
        <dbReference type="ARBA" id="ARBA00022917"/>
    </source>
</evidence>
<dbReference type="AlphaFoldDB" id="A0A1T4WUE6"/>
<keyword evidence="8 15" id="KW-0547">Nucleotide-binding</keyword>
<dbReference type="FunFam" id="3.30.70.380:FF:000001">
    <property type="entry name" value="Phenylalanine--tRNA ligase beta subunit"/>
    <property type="match status" value="1"/>
</dbReference>
<evidence type="ECO:0000256" key="8">
    <source>
        <dbReference type="ARBA" id="ARBA00022741"/>
    </source>
</evidence>
<evidence type="ECO:0000256" key="4">
    <source>
        <dbReference type="ARBA" id="ARBA00022490"/>
    </source>
</evidence>
<dbReference type="InterPro" id="IPR045060">
    <property type="entry name" value="Phe-tRNA-ligase_IIc_bsu"/>
</dbReference>
<evidence type="ECO:0000259" key="19">
    <source>
        <dbReference type="PROSITE" id="PS51483"/>
    </source>
</evidence>
<evidence type="ECO:0000256" key="9">
    <source>
        <dbReference type="ARBA" id="ARBA00022840"/>
    </source>
</evidence>
<evidence type="ECO:0000256" key="7">
    <source>
        <dbReference type="ARBA" id="ARBA00022723"/>
    </source>
</evidence>
<feature type="binding site" evidence="15">
    <location>
        <position position="467"/>
    </location>
    <ligand>
        <name>Mg(2+)</name>
        <dbReference type="ChEBI" id="CHEBI:18420"/>
        <note>shared with alpha subunit</note>
    </ligand>
</feature>
<proteinExistence type="inferred from homology"/>
<dbReference type="Gene3D" id="3.30.56.10">
    <property type="match status" value="2"/>
</dbReference>
<reference evidence="20 21" key="1">
    <citation type="submission" date="2017-02" db="EMBL/GenBank/DDBJ databases">
        <authorList>
            <person name="Peterson S.W."/>
        </authorList>
    </citation>
    <scope>NUCLEOTIDE SEQUENCE [LARGE SCALE GENOMIC DNA]</scope>
    <source>
        <strain evidence="20 21">ATCC 49788</strain>
    </source>
</reference>
<dbReference type="PROSITE" id="PS51447">
    <property type="entry name" value="FDX_ACB"/>
    <property type="match status" value="1"/>
</dbReference>
<dbReference type="PANTHER" id="PTHR10947:SF0">
    <property type="entry name" value="PHENYLALANINE--TRNA LIGASE BETA SUBUNIT"/>
    <property type="match status" value="1"/>
</dbReference>
<keyword evidence="6 15" id="KW-0436">Ligase</keyword>
<gene>
    <name evidence="15" type="primary">pheT</name>
    <name evidence="20" type="ORF">SAMN02745130_02148</name>
</gene>
<dbReference type="FunFam" id="3.30.56.10:FF:000002">
    <property type="entry name" value="Phenylalanine--tRNA ligase beta subunit"/>
    <property type="match status" value="1"/>
</dbReference>
<dbReference type="Gene3D" id="3.30.70.380">
    <property type="entry name" value="Ferrodoxin-fold anticodon-binding domain"/>
    <property type="match status" value="1"/>
</dbReference>
<keyword evidence="5 16" id="KW-0820">tRNA-binding</keyword>
<feature type="binding site" evidence="15">
    <location>
        <position position="468"/>
    </location>
    <ligand>
        <name>Mg(2+)</name>
        <dbReference type="ChEBI" id="CHEBI:18420"/>
        <note>shared with alpha subunit</note>
    </ligand>
</feature>
<dbReference type="STRING" id="92487.SAMN02745130_02148"/>
<dbReference type="Gene3D" id="3.50.40.10">
    <property type="entry name" value="Phenylalanyl-trna Synthetase, Chain B, domain 3"/>
    <property type="match status" value="1"/>
</dbReference>
<evidence type="ECO:0000256" key="2">
    <source>
        <dbReference type="ARBA" id="ARBA00008653"/>
    </source>
</evidence>
<dbReference type="GO" id="GO:0005524">
    <property type="term" value="F:ATP binding"/>
    <property type="evidence" value="ECO:0007669"/>
    <property type="project" value="UniProtKB-UniRule"/>
</dbReference>
<dbReference type="InterPro" id="IPR012340">
    <property type="entry name" value="NA-bd_OB-fold"/>
</dbReference>
<dbReference type="GO" id="GO:0006432">
    <property type="term" value="P:phenylalanyl-tRNA aminoacylation"/>
    <property type="evidence" value="ECO:0007669"/>
    <property type="project" value="UniProtKB-UniRule"/>
</dbReference>
<dbReference type="InterPro" id="IPR045864">
    <property type="entry name" value="aa-tRNA-synth_II/BPL/LPL"/>
</dbReference>
<organism evidence="20 21">
    <name type="scientific">Thiothrix eikelboomii</name>
    <dbReference type="NCBI Taxonomy" id="92487"/>
    <lineage>
        <taxon>Bacteria</taxon>
        <taxon>Pseudomonadati</taxon>
        <taxon>Pseudomonadota</taxon>
        <taxon>Gammaproteobacteria</taxon>
        <taxon>Thiotrichales</taxon>
        <taxon>Thiotrichaceae</taxon>
        <taxon>Thiothrix</taxon>
    </lineage>
</organism>
<protein>
    <recommendedName>
        <fullName evidence="15">Phenylalanine--tRNA ligase beta subunit</fullName>
        <ecNumber evidence="15">6.1.1.20</ecNumber>
    </recommendedName>
    <alternativeName>
        <fullName evidence="15">Phenylalanyl-tRNA synthetase beta subunit</fullName>
        <shortName evidence="15">PheRS</shortName>
    </alternativeName>
</protein>
<feature type="domain" description="TRNA-binding" evidence="17">
    <location>
        <begin position="39"/>
        <end position="152"/>
    </location>
</feature>
<dbReference type="FunFam" id="3.50.40.10:FF:000001">
    <property type="entry name" value="Phenylalanine--tRNA ligase beta subunit"/>
    <property type="match status" value="1"/>
</dbReference>
<dbReference type="FunFam" id="2.40.50.140:FF:000045">
    <property type="entry name" value="Phenylalanine--tRNA ligase beta subunit"/>
    <property type="match status" value="1"/>
</dbReference>
<dbReference type="GO" id="GO:0000287">
    <property type="term" value="F:magnesium ion binding"/>
    <property type="evidence" value="ECO:0007669"/>
    <property type="project" value="UniProtKB-UniRule"/>
</dbReference>
<evidence type="ECO:0000256" key="13">
    <source>
        <dbReference type="ARBA" id="ARBA00023146"/>
    </source>
</evidence>
<dbReference type="FunFam" id="3.30.930.10:FF:000022">
    <property type="entry name" value="Phenylalanine--tRNA ligase beta subunit"/>
    <property type="match status" value="1"/>
</dbReference>
<dbReference type="GO" id="GO:0009328">
    <property type="term" value="C:phenylalanine-tRNA ligase complex"/>
    <property type="evidence" value="ECO:0007669"/>
    <property type="project" value="TreeGrafter"/>
</dbReference>
<dbReference type="EMBL" id="FUYB01000009">
    <property type="protein sequence ID" value="SKA80983.1"/>
    <property type="molecule type" value="Genomic_DNA"/>
</dbReference>
<feature type="binding site" evidence="15">
    <location>
        <position position="458"/>
    </location>
    <ligand>
        <name>Mg(2+)</name>
        <dbReference type="ChEBI" id="CHEBI:18420"/>
        <note>shared with alpha subunit</note>
    </ligand>
</feature>
<dbReference type="InterPro" id="IPR002547">
    <property type="entry name" value="tRNA-bd_dom"/>
</dbReference>
<dbReference type="NCBIfam" id="TIGR00472">
    <property type="entry name" value="pheT_bact"/>
    <property type="match status" value="1"/>
</dbReference>
<dbReference type="InterPro" id="IPR033714">
    <property type="entry name" value="tRNA_bind_bactPheRS"/>
</dbReference>
<dbReference type="PANTHER" id="PTHR10947">
    <property type="entry name" value="PHENYLALANYL-TRNA SYNTHETASE BETA CHAIN AND LEUCINE-RICH REPEAT-CONTAINING PROTEIN 47"/>
    <property type="match status" value="1"/>
</dbReference>
<dbReference type="InterPro" id="IPR036690">
    <property type="entry name" value="Fdx_antiC-bd_sf"/>
</dbReference>
<evidence type="ECO:0000259" key="18">
    <source>
        <dbReference type="PROSITE" id="PS51447"/>
    </source>
</evidence>
<dbReference type="Proteomes" id="UP000190460">
    <property type="component" value="Unassembled WGS sequence"/>
</dbReference>
<dbReference type="InterPro" id="IPR020825">
    <property type="entry name" value="Phe-tRNA_synthase-like_B3/B4"/>
</dbReference>
<dbReference type="InterPro" id="IPR005146">
    <property type="entry name" value="B3/B4_tRNA-bd"/>
</dbReference>
<dbReference type="InterPro" id="IPR004532">
    <property type="entry name" value="Phe-tRNA-ligase_IIc_bsu_bact"/>
</dbReference>
<keyword evidence="13 15" id="KW-0030">Aminoacyl-tRNA synthetase</keyword>
<dbReference type="GO" id="GO:0004826">
    <property type="term" value="F:phenylalanine-tRNA ligase activity"/>
    <property type="evidence" value="ECO:0007669"/>
    <property type="project" value="UniProtKB-UniRule"/>
</dbReference>
<dbReference type="SUPFAM" id="SSF50249">
    <property type="entry name" value="Nucleic acid-binding proteins"/>
    <property type="match status" value="1"/>
</dbReference>
<keyword evidence="11 16" id="KW-0694">RNA-binding</keyword>
<dbReference type="Gene3D" id="3.30.930.10">
    <property type="entry name" value="Bira Bifunctional Protein, Domain 2"/>
    <property type="match status" value="1"/>
</dbReference>
<keyword evidence="7 15" id="KW-0479">Metal-binding</keyword>
<keyword evidence="21" id="KW-1185">Reference proteome</keyword>
<dbReference type="SUPFAM" id="SSF46955">
    <property type="entry name" value="Putative DNA-binding domain"/>
    <property type="match status" value="1"/>
</dbReference>
<dbReference type="CDD" id="cd00769">
    <property type="entry name" value="PheRS_beta_core"/>
    <property type="match status" value="1"/>
</dbReference>
<dbReference type="SMART" id="SM00896">
    <property type="entry name" value="FDX-ACB"/>
    <property type="match status" value="1"/>
</dbReference>
<dbReference type="SUPFAM" id="SSF54991">
    <property type="entry name" value="Anticodon-binding domain of PheRS"/>
    <property type="match status" value="1"/>
</dbReference>
<dbReference type="InterPro" id="IPR041616">
    <property type="entry name" value="PheRS_beta_core"/>
</dbReference>
<feature type="domain" description="B5" evidence="19">
    <location>
        <begin position="405"/>
        <end position="480"/>
    </location>
</feature>
<evidence type="ECO:0000256" key="3">
    <source>
        <dbReference type="ARBA" id="ARBA00011209"/>
    </source>
</evidence>
<evidence type="ECO:0000256" key="15">
    <source>
        <dbReference type="HAMAP-Rule" id="MF_00283"/>
    </source>
</evidence>
<dbReference type="Pfam" id="PF03484">
    <property type="entry name" value="B5"/>
    <property type="match status" value="1"/>
</dbReference>
<evidence type="ECO:0000259" key="17">
    <source>
        <dbReference type="PROSITE" id="PS50886"/>
    </source>
</evidence>
<comment type="subcellular location">
    <subcellularLocation>
        <location evidence="1 15">Cytoplasm</location>
    </subcellularLocation>
</comment>
<keyword evidence="12 15" id="KW-0648">Protein biosynthesis</keyword>
<evidence type="ECO:0000256" key="6">
    <source>
        <dbReference type="ARBA" id="ARBA00022598"/>
    </source>
</evidence>
<keyword evidence="9 15" id="KW-0067">ATP-binding</keyword>
<feature type="domain" description="FDX-ACB" evidence="18">
    <location>
        <begin position="701"/>
        <end position="794"/>
    </location>
</feature>
<evidence type="ECO:0000256" key="16">
    <source>
        <dbReference type="PROSITE-ProRule" id="PRU00209"/>
    </source>
</evidence>
<dbReference type="SUPFAM" id="SSF55681">
    <property type="entry name" value="Class II aaRS and biotin synthetases"/>
    <property type="match status" value="1"/>
</dbReference>
<evidence type="ECO:0000313" key="20">
    <source>
        <dbReference type="EMBL" id="SKA80983.1"/>
    </source>
</evidence>
<feature type="binding site" evidence="15">
    <location>
        <position position="464"/>
    </location>
    <ligand>
        <name>Mg(2+)</name>
        <dbReference type="ChEBI" id="CHEBI:18420"/>
        <note>shared with alpha subunit</note>
    </ligand>
</feature>
<dbReference type="Pfam" id="PF03147">
    <property type="entry name" value="FDX-ACB"/>
    <property type="match status" value="1"/>
</dbReference>